<proteinExistence type="predicted"/>
<organism evidence="1 2">
    <name type="scientific">Phyllosticta citribraziliensis</name>
    <dbReference type="NCBI Taxonomy" id="989973"/>
    <lineage>
        <taxon>Eukaryota</taxon>
        <taxon>Fungi</taxon>
        <taxon>Dikarya</taxon>
        <taxon>Ascomycota</taxon>
        <taxon>Pezizomycotina</taxon>
        <taxon>Dothideomycetes</taxon>
        <taxon>Dothideomycetes incertae sedis</taxon>
        <taxon>Botryosphaeriales</taxon>
        <taxon>Phyllostictaceae</taxon>
        <taxon>Phyllosticta</taxon>
    </lineage>
</organism>
<accession>A0ABR1M4E5</accession>
<dbReference type="EMBL" id="JBBPEH010000002">
    <property type="protein sequence ID" value="KAK7542439.1"/>
    <property type="molecule type" value="Genomic_DNA"/>
</dbReference>
<dbReference type="InterPro" id="IPR038883">
    <property type="entry name" value="AN11006-like"/>
</dbReference>
<dbReference type="PANTHER" id="PTHR42085:SF8">
    <property type="entry name" value="F-BOX DOMAIN-CONTAINING PROTEIN"/>
    <property type="match status" value="1"/>
</dbReference>
<name>A0ABR1M4E5_9PEZI</name>
<dbReference type="GeneID" id="92035683"/>
<evidence type="ECO:0000313" key="2">
    <source>
        <dbReference type="Proteomes" id="UP001360953"/>
    </source>
</evidence>
<dbReference type="PANTHER" id="PTHR42085">
    <property type="entry name" value="F-BOX DOMAIN-CONTAINING PROTEIN"/>
    <property type="match status" value="1"/>
</dbReference>
<protein>
    <submittedName>
        <fullName evidence="1">Uncharacterized protein</fullName>
    </submittedName>
</protein>
<dbReference type="RefSeq" id="XP_066658732.1">
    <property type="nucleotide sequence ID" value="XM_066802777.1"/>
</dbReference>
<comment type="caution">
    <text evidence="1">The sequence shown here is derived from an EMBL/GenBank/DDBJ whole genome shotgun (WGS) entry which is preliminary data.</text>
</comment>
<keyword evidence="2" id="KW-1185">Reference proteome</keyword>
<sequence>MDEQEEGGSASQRSNIPRAVLVSKTKFYLEIKNEDSDNNAPNDQGITPAVKVSSQIGQGRSAKLRNGVYRQYVVLESRVPFSIQTMMNIDEGPMAGYEAIIVKPSKTFRFLELPRELRDRILLLALLVPEARVQHRQTRTVDYVNSGFGNGFKTVKIFSHTTICTPGLLLVCHQVHAESLPIMYGKTMFEIRSARRLEEFVEKIGHNARFVKTMSITGSSLTGSSIDDLYGKADLLSKLVYLNRLNLIHRHETCESFNSPIAIAEEFYNIATSWIHEVGIIKGNRYAAVDVIKFQDCSSAWNADFRAQLKFYIEKRPSAFRFLQLPRTVRLSIYELAMTDQSDYAIEEIPGMESEPQPGGIIAFHQTRVREHGARVVDRVHPGMIYRSNAVTPGLLQVNRSVHNESLPILYSRNTFSFSFITLLDDAGIRTMLETFFNQIGASVAYIKRLAVARLIPEWRIPPTLIHLEKLYMPMTEGYWTKKKNPIIAARDFYTRERLWIEGVASFRGDRMAVLNIISPTTGHDMNLVSAEHRTWEPKFRAELRRLLLLN</sequence>
<reference evidence="1 2" key="1">
    <citation type="submission" date="2024-04" db="EMBL/GenBank/DDBJ databases">
        <title>Phyllosticta paracitricarpa is synonymous to the EU quarantine fungus P. citricarpa based on phylogenomic analyses.</title>
        <authorList>
            <consortium name="Lawrence Berkeley National Laboratory"/>
            <person name="Van ingen-buijs V.A."/>
            <person name="Van westerhoven A.C."/>
            <person name="Haridas S."/>
            <person name="Skiadas P."/>
            <person name="Martin F."/>
            <person name="Groenewald J.Z."/>
            <person name="Crous P.W."/>
            <person name="Seidl M.F."/>
        </authorList>
    </citation>
    <scope>NUCLEOTIDE SEQUENCE [LARGE SCALE GENOMIC DNA]</scope>
    <source>
        <strain evidence="1 2">CPC 17464</strain>
    </source>
</reference>
<dbReference type="Proteomes" id="UP001360953">
    <property type="component" value="Unassembled WGS sequence"/>
</dbReference>
<gene>
    <name evidence="1" type="ORF">J3D65DRAFT_664820</name>
</gene>
<evidence type="ECO:0000313" key="1">
    <source>
        <dbReference type="EMBL" id="KAK7542439.1"/>
    </source>
</evidence>